<evidence type="ECO:0000313" key="1">
    <source>
        <dbReference type="EMBL" id="OEH46089.1"/>
    </source>
</evidence>
<evidence type="ECO:0000313" key="2">
    <source>
        <dbReference type="Proteomes" id="UP000095229"/>
    </source>
</evidence>
<name>A0A1E5JNI4_9GAMM</name>
<protein>
    <submittedName>
        <fullName evidence="1">Uncharacterized protein</fullName>
    </submittedName>
</protein>
<organism evidence="1 2">
    <name type="scientific">Legionella parisiensis</name>
    <dbReference type="NCBI Taxonomy" id="45071"/>
    <lineage>
        <taxon>Bacteria</taxon>
        <taxon>Pseudomonadati</taxon>
        <taxon>Pseudomonadota</taxon>
        <taxon>Gammaproteobacteria</taxon>
        <taxon>Legionellales</taxon>
        <taxon>Legionellaceae</taxon>
        <taxon>Legionella</taxon>
    </lineage>
</organism>
<comment type="caution">
    <text evidence="1">The sequence shown here is derived from an EMBL/GenBank/DDBJ whole genome shotgun (WGS) entry which is preliminary data.</text>
</comment>
<keyword evidence="2" id="KW-1185">Reference proteome</keyword>
<dbReference type="Proteomes" id="UP000095229">
    <property type="component" value="Unassembled WGS sequence"/>
</dbReference>
<sequence>MMCLNFCLIFTHTTDESNKNKCIFFSYLRMILDFIYAKISLFHALLLGHDKNYRASTR</sequence>
<accession>A0A1E5JNI4</accession>
<reference evidence="1 2" key="1">
    <citation type="submission" date="2016-02" db="EMBL/GenBank/DDBJ databases">
        <title>Secondary metabolites in Legionella.</title>
        <authorList>
            <person name="Tobias N.J."/>
            <person name="Bode H.B."/>
        </authorList>
    </citation>
    <scope>NUCLEOTIDE SEQUENCE [LARGE SCALE GENOMIC DNA]</scope>
    <source>
        <strain evidence="1 2">DSM 19216</strain>
    </source>
</reference>
<dbReference type="EMBL" id="LSOG01000078">
    <property type="protein sequence ID" value="OEH46089.1"/>
    <property type="molecule type" value="Genomic_DNA"/>
</dbReference>
<gene>
    <name evidence="1" type="ORF">lpari_02972</name>
</gene>
<dbReference type="AlphaFoldDB" id="A0A1E5JNI4"/>
<proteinExistence type="predicted"/>